<sequence>MPLKLIAGILSRLGPRGRIANSLRSAQYSAVERQYPSSLDELDSAKLRQQLSFACNMCSELLVLMVPYLVKTQRGLEARAARAGGIATAETQQASTEDHSTRRLFIGWRDGIEPCSTGIYGVRMDESLQKLPFASLVAPSTRRHVRSINDANFAPSFSFYSLLLFSSRSNPSNANIDAMTETNDGKLSASEKPKTKRVGRRQRPENAIEIANRISDEDFVKEYVKPSDDWPQWTHPKNKAVFTLSLSLPAAMRHEDLEACFNLVNETSGADYRGSSLGWHPAEKKKEMRSPDLRYILIKDSHDKIQGFTSLMPTFENYEPVVYCYEIHLKPELQGTGLGRKLMGYLMNVADNIATVEKVMLTCFVSNASGLKFYEKLGFSQDETSPRERKLRGGKVVTPDYVILSRPTTGGDVVKSRARRPRIDEPE</sequence>
<protein>
    <submittedName>
        <fullName evidence="1">Uncharacterized protein</fullName>
    </submittedName>
</protein>
<accession>A0ACC1S3P8</accession>
<evidence type="ECO:0000313" key="1">
    <source>
        <dbReference type="EMBL" id="KAJ3531114.1"/>
    </source>
</evidence>
<name>A0ACC1S3P8_9HYPO</name>
<dbReference type="EMBL" id="JANRMS010001095">
    <property type="protein sequence ID" value="KAJ3531114.1"/>
    <property type="molecule type" value="Genomic_DNA"/>
</dbReference>
<organism evidence="1 2">
    <name type="scientific">Fusarium decemcellulare</name>
    <dbReference type="NCBI Taxonomy" id="57161"/>
    <lineage>
        <taxon>Eukaryota</taxon>
        <taxon>Fungi</taxon>
        <taxon>Dikarya</taxon>
        <taxon>Ascomycota</taxon>
        <taxon>Pezizomycotina</taxon>
        <taxon>Sordariomycetes</taxon>
        <taxon>Hypocreomycetidae</taxon>
        <taxon>Hypocreales</taxon>
        <taxon>Nectriaceae</taxon>
        <taxon>Fusarium</taxon>
        <taxon>Fusarium decemcellulare species complex</taxon>
    </lineage>
</organism>
<reference evidence="1" key="1">
    <citation type="submission" date="2022-08" db="EMBL/GenBank/DDBJ databases">
        <title>Genome Sequence of Fusarium decemcellulare.</title>
        <authorList>
            <person name="Buettner E."/>
        </authorList>
    </citation>
    <scope>NUCLEOTIDE SEQUENCE</scope>
    <source>
        <strain evidence="1">Babe19</strain>
    </source>
</reference>
<evidence type="ECO:0000313" key="2">
    <source>
        <dbReference type="Proteomes" id="UP001148629"/>
    </source>
</evidence>
<proteinExistence type="predicted"/>
<dbReference type="Proteomes" id="UP001148629">
    <property type="component" value="Unassembled WGS sequence"/>
</dbReference>
<comment type="caution">
    <text evidence="1">The sequence shown here is derived from an EMBL/GenBank/DDBJ whole genome shotgun (WGS) entry which is preliminary data.</text>
</comment>
<gene>
    <name evidence="1" type="ORF">NM208_g9025</name>
</gene>
<keyword evidence="2" id="KW-1185">Reference proteome</keyword>